<dbReference type="STRING" id="131310.A0A0N4ZJ70"/>
<proteinExistence type="predicted"/>
<keyword evidence="3" id="KW-1185">Reference proteome</keyword>
<keyword evidence="1" id="KW-0677">Repeat</keyword>
<evidence type="ECO:0000256" key="2">
    <source>
        <dbReference type="SAM" id="Phobius"/>
    </source>
</evidence>
<dbReference type="AlphaFoldDB" id="A0A0N4ZJ70"/>
<evidence type="ECO:0000313" key="4">
    <source>
        <dbReference type="WBParaSite" id="PTRK_0000797600.1"/>
    </source>
</evidence>
<feature type="transmembrane region" description="Helical" evidence="2">
    <location>
        <begin position="20"/>
        <end position="38"/>
    </location>
</feature>
<dbReference type="Pfam" id="PF01391">
    <property type="entry name" value="Collagen"/>
    <property type="match status" value="1"/>
</dbReference>
<dbReference type="PANTHER" id="PTHR24637:SF421">
    <property type="entry name" value="CUTICLE COLLAGEN DPY-2"/>
    <property type="match status" value="1"/>
</dbReference>
<evidence type="ECO:0000256" key="1">
    <source>
        <dbReference type="ARBA" id="ARBA00022737"/>
    </source>
</evidence>
<accession>A0A0N4ZJ70</accession>
<name>A0A0N4ZJ70_PARTI</name>
<keyword evidence="2" id="KW-1133">Transmembrane helix</keyword>
<sequence>MMVPLKGNLTSNNVIRLTMLLSMGLILFHYSFLTFLITKLDTIEVQSKNDMIAFEVMWMEVNDQFNNYYGIKNKPTRLVRESLFKCSCNTDFKCPPGPEGMRGEDGSNGFPGSKGIDGEVGLPFQGYMSSIEEYDGHSCRICPKGPPGLPGDRGPPGSQGLPGMKGLNGMEGRPAGIGITGIIGEVGEPGEAGNVGPIGFKGMDSYRGIQGPKGMKGRKGVIGMKGEMGYPGYTGKSGPQGMRGKEGSKGINGMEGMNGRYGMPGMPGTIGTDGGYCKCLPSSEVEIINTKNNYNQNKLLYVNDESFNDRTPIYVEAMNDINIKRNIRNLYH</sequence>
<dbReference type="InterPro" id="IPR008160">
    <property type="entry name" value="Collagen"/>
</dbReference>
<organism evidence="3 4">
    <name type="scientific">Parastrongyloides trichosuri</name>
    <name type="common">Possum-specific nematode worm</name>
    <dbReference type="NCBI Taxonomy" id="131310"/>
    <lineage>
        <taxon>Eukaryota</taxon>
        <taxon>Metazoa</taxon>
        <taxon>Ecdysozoa</taxon>
        <taxon>Nematoda</taxon>
        <taxon>Chromadorea</taxon>
        <taxon>Rhabditida</taxon>
        <taxon>Tylenchina</taxon>
        <taxon>Panagrolaimomorpha</taxon>
        <taxon>Strongyloidoidea</taxon>
        <taxon>Strongyloididae</taxon>
        <taxon>Parastrongyloides</taxon>
    </lineage>
</organism>
<protein>
    <submittedName>
        <fullName evidence="4">Col_cuticle_N domain-containing protein</fullName>
    </submittedName>
</protein>
<dbReference type="Proteomes" id="UP000038045">
    <property type="component" value="Unplaced"/>
</dbReference>
<reference evidence="4" key="1">
    <citation type="submission" date="2017-02" db="UniProtKB">
        <authorList>
            <consortium name="WormBaseParasite"/>
        </authorList>
    </citation>
    <scope>IDENTIFICATION</scope>
</reference>
<keyword evidence="2" id="KW-0812">Transmembrane</keyword>
<keyword evidence="2" id="KW-0472">Membrane</keyword>
<dbReference type="WBParaSite" id="PTRK_0000797600.1">
    <property type="protein sequence ID" value="PTRK_0000797600.1"/>
    <property type="gene ID" value="PTRK_0000797600"/>
</dbReference>
<dbReference type="PANTHER" id="PTHR24637">
    <property type="entry name" value="COLLAGEN"/>
    <property type="match status" value="1"/>
</dbReference>
<evidence type="ECO:0000313" key="3">
    <source>
        <dbReference type="Proteomes" id="UP000038045"/>
    </source>
</evidence>